<dbReference type="InterPro" id="IPR000566">
    <property type="entry name" value="Lipocln_cytosolic_FA-bd_dom"/>
</dbReference>
<accession>A0A1J1ICZ7</accession>
<dbReference type="PRINTS" id="PR00178">
    <property type="entry name" value="FATTYACIDBP"/>
</dbReference>
<dbReference type="Gene3D" id="1.50.40.10">
    <property type="entry name" value="Mitochondrial carrier domain"/>
    <property type="match status" value="1"/>
</dbReference>
<dbReference type="SUPFAM" id="SSF103506">
    <property type="entry name" value="Mitochondrial carrier"/>
    <property type="match status" value="1"/>
</dbReference>
<dbReference type="GO" id="GO:0006843">
    <property type="term" value="P:mitochondrial citrate transmembrane transport"/>
    <property type="evidence" value="ECO:0007669"/>
    <property type="project" value="TreeGrafter"/>
</dbReference>
<dbReference type="FunFam" id="1.50.40.10:FF:000007">
    <property type="entry name" value="Mitochondrial tricarboxylate transport protein-like"/>
    <property type="match status" value="1"/>
</dbReference>
<dbReference type="EMBL" id="CVRI01000047">
    <property type="protein sequence ID" value="CRK98112.1"/>
    <property type="molecule type" value="Genomic_DNA"/>
</dbReference>
<evidence type="ECO:0000259" key="12">
    <source>
        <dbReference type="Pfam" id="PF00061"/>
    </source>
</evidence>
<evidence type="ECO:0000256" key="3">
    <source>
        <dbReference type="ARBA" id="ARBA00022448"/>
    </source>
</evidence>
<name>A0A1J1ICZ7_9DIPT</name>
<dbReference type="SUPFAM" id="SSF50814">
    <property type="entry name" value="Lipocalins"/>
    <property type="match status" value="1"/>
</dbReference>
<evidence type="ECO:0000256" key="9">
    <source>
        <dbReference type="ARBA" id="ARBA00042640"/>
    </source>
</evidence>
<dbReference type="Proteomes" id="UP000183832">
    <property type="component" value="Unassembled WGS sequence"/>
</dbReference>
<feature type="repeat" description="Solcar" evidence="10">
    <location>
        <begin position="130"/>
        <end position="227"/>
    </location>
</feature>
<comment type="subcellular location">
    <subcellularLocation>
        <location evidence="1">Mitochondrion membrane</location>
        <topology evidence="1">Multi-pass membrane protein</topology>
    </subcellularLocation>
</comment>
<keyword evidence="3 11" id="KW-0813">Transport</keyword>
<evidence type="ECO:0000256" key="1">
    <source>
        <dbReference type="ARBA" id="ARBA00004225"/>
    </source>
</evidence>
<gene>
    <name evidence="13" type="ORF">CLUMA_CG011480</name>
</gene>
<dbReference type="Pfam" id="PF00153">
    <property type="entry name" value="Mito_carr"/>
    <property type="match status" value="3"/>
</dbReference>
<protein>
    <recommendedName>
        <fullName evidence="9">Citrate transport protein</fullName>
    </recommendedName>
</protein>
<dbReference type="GO" id="GO:0008289">
    <property type="term" value="F:lipid binding"/>
    <property type="evidence" value="ECO:0007669"/>
    <property type="project" value="InterPro"/>
</dbReference>
<dbReference type="InterPro" id="IPR023395">
    <property type="entry name" value="MCP_dom_sf"/>
</dbReference>
<dbReference type="Pfam" id="PF00061">
    <property type="entry name" value="Lipocalin"/>
    <property type="match status" value="1"/>
</dbReference>
<evidence type="ECO:0000256" key="11">
    <source>
        <dbReference type="RuleBase" id="RU000488"/>
    </source>
</evidence>
<dbReference type="GO" id="GO:0031966">
    <property type="term" value="C:mitochondrial membrane"/>
    <property type="evidence" value="ECO:0007669"/>
    <property type="project" value="UniProtKB-SubCell"/>
</dbReference>
<dbReference type="PROSITE" id="PS50920">
    <property type="entry name" value="SOLCAR"/>
    <property type="match status" value="3"/>
</dbReference>
<keyword evidence="4 10" id="KW-0812">Transmembrane</keyword>
<keyword evidence="6" id="KW-1133">Transmembrane helix</keyword>
<keyword evidence="7" id="KW-0496">Mitochondrion</keyword>
<keyword evidence="8 10" id="KW-0472">Membrane</keyword>
<evidence type="ECO:0000313" key="14">
    <source>
        <dbReference type="Proteomes" id="UP000183832"/>
    </source>
</evidence>
<dbReference type="GO" id="GO:0071913">
    <property type="term" value="F:citrate secondary active transmembrane transporter activity"/>
    <property type="evidence" value="ECO:0007669"/>
    <property type="project" value="TreeGrafter"/>
</dbReference>
<evidence type="ECO:0000256" key="7">
    <source>
        <dbReference type="ARBA" id="ARBA00023128"/>
    </source>
</evidence>
<evidence type="ECO:0000256" key="4">
    <source>
        <dbReference type="ARBA" id="ARBA00022692"/>
    </source>
</evidence>
<proteinExistence type="inferred from homology"/>
<evidence type="ECO:0000256" key="6">
    <source>
        <dbReference type="ARBA" id="ARBA00022989"/>
    </source>
</evidence>
<dbReference type="STRING" id="568069.A0A1J1ICZ7"/>
<feature type="domain" description="Lipocalin/cytosolic fatty-acid binding" evidence="12">
    <location>
        <begin position="7"/>
        <end position="119"/>
    </location>
</feature>
<reference evidence="13 14" key="1">
    <citation type="submission" date="2015-04" db="EMBL/GenBank/DDBJ databases">
        <authorList>
            <person name="Syromyatnikov M.Y."/>
            <person name="Popov V.N."/>
        </authorList>
    </citation>
    <scope>NUCLEOTIDE SEQUENCE [LARGE SCALE GENOMIC DNA]</scope>
</reference>
<feature type="repeat" description="Solcar" evidence="10">
    <location>
        <begin position="238"/>
        <end position="324"/>
    </location>
</feature>
<evidence type="ECO:0000256" key="5">
    <source>
        <dbReference type="ARBA" id="ARBA00022737"/>
    </source>
</evidence>
<dbReference type="PANTHER" id="PTHR45788">
    <property type="entry name" value="SUCCINATE/FUMARATE MITOCHONDRIAL TRANSPORTER-RELATED"/>
    <property type="match status" value="1"/>
</dbReference>
<dbReference type="OrthoDB" id="44467at2759"/>
<keyword evidence="14" id="KW-1185">Reference proteome</keyword>
<evidence type="ECO:0000256" key="2">
    <source>
        <dbReference type="ARBA" id="ARBA00006375"/>
    </source>
</evidence>
<dbReference type="InterPro" id="IPR018108">
    <property type="entry name" value="MCP_transmembrane"/>
</dbReference>
<organism evidence="13 14">
    <name type="scientific">Clunio marinus</name>
    <dbReference type="NCBI Taxonomy" id="568069"/>
    <lineage>
        <taxon>Eukaryota</taxon>
        <taxon>Metazoa</taxon>
        <taxon>Ecdysozoa</taxon>
        <taxon>Arthropoda</taxon>
        <taxon>Hexapoda</taxon>
        <taxon>Insecta</taxon>
        <taxon>Pterygota</taxon>
        <taxon>Neoptera</taxon>
        <taxon>Endopterygota</taxon>
        <taxon>Diptera</taxon>
        <taxon>Nematocera</taxon>
        <taxon>Chironomoidea</taxon>
        <taxon>Chironomidae</taxon>
        <taxon>Clunio</taxon>
    </lineage>
</organism>
<dbReference type="InterPro" id="IPR012674">
    <property type="entry name" value="Calycin"/>
</dbReference>
<keyword evidence="5" id="KW-0677">Repeat</keyword>
<sequence length="425" mass="47248">MAWEGRKYKHEKSENFDEYMKALGVGLVLRKMGNTINATCFLEKNGDEFSYHTVSTFKTTVVKFKLGVESEQETLDGRKVMTTYTLDGNTLTQVEKGEKKSVITRVFSETEMVATCIYEMDEAKKISFYRHLDYPGLSSNQSKILNPFLRRPWMTNTSAAAPSGGSKGLKGIVAGGNKRYDGIVDCVKKTVKERGFFGLYRGLSVLLYGSIPKSAVRFGGFEQIKIYLVDEEGNLSGGGKLIAGLGAGVLEAIFAVTPMETVKVKFINDQRSKNPKFRGFAHGVGCIVKQEGFSGLYKGVTATIIKQGSNQAIRFYVMETLREWYKGGDKKKETPKLLVGLFGAIAGAASVFGNTPIDVVKTRMQGLEAAKYKNTLDCAVKIWKNEGPFAFYKGTVPRLSRVCLDVAITFMIYDSFMDLFNKFWK</sequence>
<dbReference type="PANTHER" id="PTHR45788:SF4">
    <property type="entry name" value="TRICARBOXYLATE TRANSPORT PROTEIN, MITOCHONDRIAL"/>
    <property type="match status" value="1"/>
</dbReference>
<dbReference type="InterPro" id="IPR049563">
    <property type="entry name" value="TXTP-like"/>
</dbReference>
<feature type="repeat" description="Solcar" evidence="10">
    <location>
        <begin position="334"/>
        <end position="419"/>
    </location>
</feature>
<dbReference type="InterPro" id="IPR000463">
    <property type="entry name" value="Fatty_acid-bd"/>
</dbReference>
<comment type="similarity">
    <text evidence="2 11">Belongs to the mitochondrial carrier (TC 2.A.29) family.</text>
</comment>
<evidence type="ECO:0000256" key="8">
    <source>
        <dbReference type="ARBA" id="ARBA00023136"/>
    </source>
</evidence>
<evidence type="ECO:0000313" key="13">
    <source>
        <dbReference type="EMBL" id="CRK98112.1"/>
    </source>
</evidence>
<dbReference type="AlphaFoldDB" id="A0A1J1ICZ7"/>
<evidence type="ECO:0000256" key="10">
    <source>
        <dbReference type="PROSITE-ProRule" id="PRU00282"/>
    </source>
</evidence>
<dbReference type="Gene3D" id="2.40.128.20">
    <property type="match status" value="1"/>
</dbReference>